<comment type="function">
    <text evidence="12 13">Required for formation of the rod structure in the basal body of the flagellar apparatus. Together with FliI and FliH, may constitute the export apparatus of flagellin.</text>
</comment>
<dbReference type="RefSeq" id="WP_014448500.1">
    <property type="nucleotide sequence ID" value="NC_017094.1"/>
</dbReference>
<dbReference type="OrthoDB" id="9807950at2"/>
<dbReference type="Gene3D" id="3.40.1690.10">
    <property type="entry name" value="secretion proteins EscU"/>
    <property type="match status" value="1"/>
</dbReference>
<feature type="transmembrane region" description="Helical" evidence="13">
    <location>
        <begin position="193"/>
        <end position="211"/>
    </location>
</feature>
<evidence type="ECO:0000256" key="13">
    <source>
        <dbReference type="RuleBase" id="RU364091"/>
    </source>
</evidence>
<gene>
    <name evidence="13 15" type="primary">flhB</name>
    <name evidence="15" type="ordered locus">LFE_0285</name>
</gene>
<evidence type="ECO:0000256" key="4">
    <source>
        <dbReference type="ARBA" id="ARBA00022448"/>
    </source>
</evidence>
<dbReference type="GO" id="GO:0005886">
    <property type="term" value="C:plasma membrane"/>
    <property type="evidence" value="ECO:0007669"/>
    <property type="project" value="UniProtKB-SubCell"/>
</dbReference>
<evidence type="ECO:0000256" key="3">
    <source>
        <dbReference type="ARBA" id="ARBA00021622"/>
    </source>
</evidence>
<keyword evidence="10 13" id="KW-0472">Membrane</keyword>
<evidence type="ECO:0000256" key="12">
    <source>
        <dbReference type="ARBA" id="ARBA00025078"/>
    </source>
</evidence>
<dbReference type="AlphaFoldDB" id="I0IL58"/>
<dbReference type="PATRIC" id="fig|1162668.3.peg.328"/>
<dbReference type="InterPro" id="IPR006135">
    <property type="entry name" value="T3SS_substrate_exporter"/>
</dbReference>
<evidence type="ECO:0000256" key="9">
    <source>
        <dbReference type="ARBA" id="ARBA00022989"/>
    </source>
</evidence>
<reference evidence="16" key="2">
    <citation type="submission" date="2012-03" db="EMBL/GenBank/DDBJ databases">
        <title>The complete genome sequence of the pioneer microbe on fresh volcanic deposit, Leptospirillum ferrooxidans strain C2-3.</title>
        <authorList>
            <person name="Fujimura R."/>
            <person name="Sato Y."/>
            <person name="Nishizawa T."/>
            <person name="Nanba K."/>
            <person name="Oshima K."/>
            <person name="Hattori M."/>
            <person name="Kamijo T."/>
            <person name="Ohta H."/>
        </authorList>
    </citation>
    <scope>NUCLEOTIDE SEQUENCE [LARGE SCALE GENOMIC DNA]</scope>
    <source>
        <strain evidence="16">C2-3</strain>
    </source>
</reference>
<dbReference type="Proteomes" id="UP000007382">
    <property type="component" value="Chromosome"/>
</dbReference>
<feature type="region of interest" description="Disordered" evidence="14">
    <location>
        <begin position="1"/>
        <end position="23"/>
    </location>
</feature>
<feature type="transmembrane region" description="Helical" evidence="13">
    <location>
        <begin position="96"/>
        <end position="117"/>
    </location>
</feature>
<keyword evidence="5 13" id="KW-1003">Cell membrane</keyword>
<keyword evidence="15" id="KW-0282">Flagellum</keyword>
<keyword evidence="11 13" id="KW-1006">Bacterial flagellum protein export</keyword>
<name>I0IL58_LEPFC</name>
<keyword evidence="9 13" id="KW-1133">Transmembrane helix</keyword>
<comment type="caution">
    <text evidence="13">Lacks conserved residue(s) required for the propagation of feature annotation.</text>
</comment>
<dbReference type="EMBL" id="AP012342">
    <property type="protein sequence ID" value="BAM06007.1"/>
    <property type="molecule type" value="Genomic_DNA"/>
</dbReference>
<feature type="transmembrane region" description="Helical" evidence="13">
    <location>
        <begin position="33"/>
        <end position="50"/>
    </location>
</feature>
<dbReference type="SUPFAM" id="SSF160544">
    <property type="entry name" value="EscU C-terminal domain-like"/>
    <property type="match status" value="1"/>
</dbReference>
<evidence type="ECO:0000313" key="16">
    <source>
        <dbReference type="Proteomes" id="UP000007382"/>
    </source>
</evidence>
<evidence type="ECO:0000313" key="15">
    <source>
        <dbReference type="EMBL" id="BAM06007.1"/>
    </source>
</evidence>
<keyword evidence="15" id="KW-0969">Cilium</keyword>
<dbReference type="Pfam" id="PF01312">
    <property type="entry name" value="Bac_export_2"/>
    <property type="match status" value="1"/>
</dbReference>
<dbReference type="PANTHER" id="PTHR30531:SF12">
    <property type="entry name" value="FLAGELLAR BIOSYNTHETIC PROTEIN FLHB"/>
    <property type="match status" value="1"/>
</dbReference>
<evidence type="ECO:0000256" key="10">
    <source>
        <dbReference type="ARBA" id="ARBA00023136"/>
    </source>
</evidence>
<evidence type="ECO:0000256" key="14">
    <source>
        <dbReference type="SAM" id="MobiDB-lite"/>
    </source>
</evidence>
<protein>
    <recommendedName>
        <fullName evidence="3 13">Flagellar biosynthetic protein FlhB</fullName>
    </recommendedName>
</protein>
<organism evidence="15 16">
    <name type="scientific">Leptospirillum ferrooxidans (strain C2-3)</name>
    <dbReference type="NCBI Taxonomy" id="1162668"/>
    <lineage>
        <taxon>Bacteria</taxon>
        <taxon>Pseudomonadati</taxon>
        <taxon>Nitrospirota</taxon>
        <taxon>Nitrospiria</taxon>
        <taxon>Nitrospirales</taxon>
        <taxon>Nitrospiraceae</taxon>
        <taxon>Leptospirillum</taxon>
    </lineage>
</organism>
<keyword evidence="7 13" id="KW-1005">Bacterial flagellum biogenesis</keyword>
<dbReference type="PRINTS" id="PR00950">
    <property type="entry name" value="TYPE3IMSPROT"/>
</dbReference>
<sequence length="359" mass="39924">MAEQDFQEKEEEPTQKRLEKAREEGQVAKSREVGIFFFLLASMAFLSFSGERLLLGLKGQMAGFFTASAHPFITPDSITKILGSAIVSSFRVGLPVWLLFLGAGVLATLIQGGISWSPKALALKWDRISPAKGFGRIFSSQSAGELVKHILKIAIVMGVTFWFLRSDWEGLPALGGTGVHRVISSLSMMIRDVLVRLLPIFLILAILDYGWQKFFLLRKLRMSRAEVKEEFKESEGDPQVRQRIRSIQRAMARRRMMAKVKKATVVITNPTHFAIAILYDMDTMAAPVVVAKGQDEIALNMRRVAKEAGVPVIENPPLARTLYAACPVDREIPFVFYQAVAQVLSVLYEKGTLSGVKHG</sequence>
<feature type="compositionally biased region" description="Basic and acidic residues" evidence="14">
    <location>
        <begin position="12"/>
        <end position="23"/>
    </location>
</feature>
<dbReference type="InterPro" id="IPR029025">
    <property type="entry name" value="T3SS_substrate_exporter_C"/>
</dbReference>
<evidence type="ECO:0000256" key="1">
    <source>
        <dbReference type="ARBA" id="ARBA00004651"/>
    </source>
</evidence>
<evidence type="ECO:0000256" key="2">
    <source>
        <dbReference type="ARBA" id="ARBA00010690"/>
    </source>
</evidence>
<dbReference type="Gene3D" id="6.10.250.2080">
    <property type="match status" value="1"/>
</dbReference>
<evidence type="ECO:0000256" key="8">
    <source>
        <dbReference type="ARBA" id="ARBA00022927"/>
    </source>
</evidence>
<reference evidence="15 16" key="1">
    <citation type="journal article" date="2012" name="J. Bacteriol.">
        <title>Complete Genome Sequence of Leptospirillum ferrooxidans Strain C2-3, Isolated from a Fresh Volcanic Ash Deposit on the Island of Miyake, Japan.</title>
        <authorList>
            <person name="Fujimura R."/>
            <person name="Sato Y."/>
            <person name="Nishizawa T."/>
            <person name="Oshima K."/>
            <person name="Kim S.-W."/>
            <person name="Hattori M."/>
            <person name="Kamijo T."/>
            <person name="Ohta H."/>
        </authorList>
    </citation>
    <scope>NUCLEOTIDE SEQUENCE [LARGE SCALE GENOMIC DNA]</scope>
    <source>
        <strain evidence="15 16">C2-3</strain>
    </source>
</reference>
<comment type="similarity">
    <text evidence="2 13">Belongs to the type III secretion exporter family.</text>
</comment>
<dbReference type="GO" id="GO:0009306">
    <property type="term" value="P:protein secretion"/>
    <property type="evidence" value="ECO:0007669"/>
    <property type="project" value="InterPro"/>
</dbReference>
<dbReference type="HOGENOM" id="CLU_041013_1_2_0"/>
<evidence type="ECO:0000256" key="11">
    <source>
        <dbReference type="ARBA" id="ARBA00023225"/>
    </source>
</evidence>
<dbReference type="eggNOG" id="COG1377">
    <property type="taxonomic scope" value="Bacteria"/>
</dbReference>
<keyword evidence="15" id="KW-0966">Cell projection</keyword>
<dbReference type="InterPro" id="IPR006136">
    <property type="entry name" value="FlhB"/>
</dbReference>
<dbReference type="NCBIfam" id="TIGR00328">
    <property type="entry name" value="flhB"/>
    <property type="match status" value="1"/>
</dbReference>
<keyword evidence="6 13" id="KW-0812">Transmembrane</keyword>
<evidence type="ECO:0000256" key="6">
    <source>
        <dbReference type="ARBA" id="ARBA00022692"/>
    </source>
</evidence>
<keyword evidence="16" id="KW-1185">Reference proteome</keyword>
<proteinExistence type="inferred from homology"/>
<evidence type="ECO:0000256" key="5">
    <source>
        <dbReference type="ARBA" id="ARBA00022475"/>
    </source>
</evidence>
<keyword evidence="8 13" id="KW-0653">Protein transport</keyword>
<comment type="subcellular location">
    <subcellularLocation>
        <location evidence="1">Cell membrane</location>
        <topology evidence="1">Multi-pass membrane protein</topology>
    </subcellularLocation>
</comment>
<keyword evidence="4 13" id="KW-0813">Transport</keyword>
<dbReference type="KEGG" id="lfc:LFE_0285"/>
<dbReference type="PANTHER" id="PTHR30531">
    <property type="entry name" value="FLAGELLAR BIOSYNTHETIC PROTEIN FLHB"/>
    <property type="match status" value="1"/>
</dbReference>
<accession>I0IL58</accession>
<evidence type="ECO:0000256" key="7">
    <source>
        <dbReference type="ARBA" id="ARBA00022795"/>
    </source>
</evidence>
<dbReference type="GO" id="GO:0044780">
    <property type="term" value="P:bacterial-type flagellum assembly"/>
    <property type="evidence" value="ECO:0007669"/>
    <property type="project" value="InterPro"/>
</dbReference>
<dbReference type="STRING" id="1162668.LFE_0285"/>